<evidence type="ECO:0000313" key="4">
    <source>
        <dbReference type="Proteomes" id="UP001220530"/>
    </source>
</evidence>
<dbReference type="Gene3D" id="3.20.20.450">
    <property type="entry name" value="EAL domain"/>
    <property type="match status" value="1"/>
</dbReference>
<protein>
    <submittedName>
        <fullName evidence="3">EAL domain-containing protein</fullName>
    </submittedName>
</protein>
<gene>
    <name evidence="3" type="ORF">PSQ19_05230</name>
</gene>
<evidence type="ECO:0000313" key="3">
    <source>
        <dbReference type="EMBL" id="WDR03502.1"/>
    </source>
</evidence>
<proteinExistence type="predicted"/>
<keyword evidence="1" id="KW-0812">Transmembrane</keyword>
<reference evidence="3 4" key="1">
    <citation type="submission" date="2023-02" db="EMBL/GenBank/DDBJ databases">
        <title>Devosia algicola sp. nov., isolated from the phycosphere of marine algae.</title>
        <authorList>
            <person name="Kim J.M."/>
            <person name="Lee J.K."/>
            <person name="Choi B.J."/>
            <person name="Bayburt H."/>
            <person name="Jeon C.O."/>
        </authorList>
    </citation>
    <scope>NUCLEOTIDE SEQUENCE [LARGE SCALE GENOMIC DNA]</scope>
    <source>
        <strain evidence="3 4">G20-9</strain>
    </source>
</reference>
<dbReference type="SUPFAM" id="SSF141868">
    <property type="entry name" value="EAL domain-like"/>
    <property type="match status" value="1"/>
</dbReference>
<dbReference type="RefSeq" id="WP_282219896.1">
    <property type="nucleotide sequence ID" value="NZ_CP118246.1"/>
</dbReference>
<feature type="transmembrane region" description="Helical" evidence="1">
    <location>
        <begin position="38"/>
        <end position="59"/>
    </location>
</feature>
<keyword evidence="1" id="KW-0472">Membrane</keyword>
<evidence type="ECO:0000256" key="1">
    <source>
        <dbReference type="SAM" id="Phobius"/>
    </source>
</evidence>
<dbReference type="Proteomes" id="UP001220530">
    <property type="component" value="Chromosome"/>
</dbReference>
<feature type="domain" description="EAL" evidence="2">
    <location>
        <begin position="61"/>
        <end position="118"/>
    </location>
</feature>
<evidence type="ECO:0000259" key="2">
    <source>
        <dbReference type="PROSITE" id="PS50883"/>
    </source>
</evidence>
<sequence>MKDEPVVFSTTSSRYPLTVSMSIDGAALSNWRRGELPYFVIPSALMGLAFGVLLAWLIVPKKSLLRDIDDALAAEDIVPFVQPVVVLATGEIVGCEVLARWLRTDGSVMPPQALHSSN</sequence>
<keyword evidence="1" id="KW-1133">Transmembrane helix</keyword>
<dbReference type="InterPro" id="IPR035919">
    <property type="entry name" value="EAL_sf"/>
</dbReference>
<dbReference type="EMBL" id="CP118246">
    <property type="protein sequence ID" value="WDR03502.1"/>
    <property type="molecule type" value="Genomic_DNA"/>
</dbReference>
<name>A0ABY7YQN8_9HYPH</name>
<organism evidence="3 4">
    <name type="scientific">Devosia algicola</name>
    <dbReference type="NCBI Taxonomy" id="3026418"/>
    <lineage>
        <taxon>Bacteria</taxon>
        <taxon>Pseudomonadati</taxon>
        <taxon>Pseudomonadota</taxon>
        <taxon>Alphaproteobacteria</taxon>
        <taxon>Hyphomicrobiales</taxon>
        <taxon>Devosiaceae</taxon>
        <taxon>Devosia</taxon>
    </lineage>
</organism>
<dbReference type="PROSITE" id="PS50883">
    <property type="entry name" value="EAL"/>
    <property type="match status" value="1"/>
</dbReference>
<keyword evidence="4" id="KW-1185">Reference proteome</keyword>
<dbReference type="InterPro" id="IPR001633">
    <property type="entry name" value="EAL_dom"/>
</dbReference>
<accession>A0ABY7YQN8</accession>